<reference evidence="2" key="1">
    <citation type="submission" date="2022-10" db="EMBL/GenBank/DDBJ databases">
        <title>Tapping the CABI collections for fungal endophytes: first genome assemblies for Collariella, Neodidymelliopsis, Ascochyta clinopodiicola, Didymella pomorum, Didymosphaeria variabile, Neocosmospora piperis and Neocucurbitaria cava.</title>
        <authorList>
            <person name="Hill R."/>
        </authorList>
    </citation>
    <scope>NUCLEOTIDE SEQUENCE</scope>
    <source>
        <strain evidence="2">IMI 356814</strain>
    </source>
</reference>
<evidence type="ECO:0000313" key="3">
    <source>
        <dbReference type="Proteomes" id="UP001140560"/>
    </source>
</evidence>
<feature type="compositionally biased region" description="Basic and acidic residues" evidence="1">
    <location>
        <begin position="386"/>
        <end position="395"/>
    </location>
</feature>
<proteinExistence type="predicted"/>
<feature type="compositionally biased region" description="Low complexity" evidence="1">
    <location>
        <begin position="297"/>
        <end position="308"/>
    </location>
</feature>
<dbReference type="OrthoDB" id="5401332at2759"/>
<protein>
    <submittedName>
        <fullName evidence="2">Uncharacterized protein</fullName>
    </submittedName>
</protein>
<evidence type="ECO:0000313" key="2">
    <source>
        <dbReference type="EMBL" id="KAJ4368875.1"/>
    </source>
</evidence>
<feature type="compositionally biased region" description="Polar residues" evidence="1">
    <location>
        <begin position="321"/>
        <end position="373"/>
    </location>
</feature>
<evidence type="ECO:0000256" key="1">
    <source>
        <dbReference type="SAM" id="MobiDB-lite"/>
    </source>
</evidence>
<feature type="region of interest" description="Disordered" evidence="1">
    <location>
        <begin position="167"/>
        <end position="395"/>
    </location>
</feature>
<keyword evidence="3" id="KW-1185">Reference proteome</keyword>
<gene>
    <name evidence="2" type="ORF">N0V83_005957</name>
</gene>
<feature type="compositionally biased region" description="Low complexity" evidence="1">
    <location>
        <begin position="167"/>
        <end position="184"/>
    </location>
</feature>
<comment type="caution">
    <text evidence="2">The sequence shown here is derived from an EMBL/GenBank/DDBJ whole genome shotgun (WGS) entry which is preliminary data.</text>
</comment>
<feature type="region of interest" description="Disordered" evidence="1">
    <location>
        <begin position="29"/>
        <end position="53"/>
    </location>
</feature>
<feature type="compositionally biased region" description="Polar residues" evidence="1">
    <location>
        <begin position="251"/>
        <end position="267"/>
    </location>
</feature>
<dbReference type="Proteomes" id="UP001140560">
    <property type="component" value="Unassembled WGS sequence"/>
</dbReference>
<accession>A0A9W8Y934</accession>
<dbReference type="EMBL" id="JAPEUY010000010">
    <property type="protein sequence ID" value="KAJ4368875.1"/>
    <property type="molecule type" value="Genomic_DNA"/>
</dbReference>
<dbReference type="AlphaFoldDB" id="A0A9W8Y934"/>
<organism evidence="2 3">
    <name type="scientific">Neocucurbitaria cava</name>
    <dbReference type="NCBI Taxonomy" id="798079"/>
    <lineage>
        <taxon>Eukaryota</taxon>
        <taxon>Fungi</taxon>
        <taxon>Dikarya</taxon>
        <taxon>Ascomycota</taxon>
        <taxon>Pezizomycotina</taxon>
        <taxon>Dothideomycetes</taxon>
        <taxon>Pleosporomycetidae</taxon>
        <taxon>Pleosporales</taxon>
        <taxon>Pleosporineae</taxon>
        <taxon>Cucurbitariaceae</taxon>
        <taxon>Neocucurbitaria</taxon>
    </lineage>
</organism>
<name>A0A9W8Y934_9PLEO</name>
<sequence length="395" mass="43081">MAFLYARQNPLDDAKNTLSSWDNCMAKNYCNGSGGRSGHQRVKSEPTPIYPTPYSAPVANPYAAHSAAPPAPPIDSRPVNQQYRSNAMPTFNPAPVPDRPQYATFSSPTKPANEDALPAMPTWKDGRDVHVEAEEEAVPQKRGDMEMDRLNHNGSVTNTSMTGMAAVGAAGRSPGAGRSLGPGRTPIQRSPTGDSYGFPPGYQNDSFVGASPQRNSPSPYGKPYAQQDDYRRVSPGPNNLSPMYGPGEGYAQNQLYSRHSPQPQLYDQHNDQDRYDPPNQYSEPDRRYHSPSPPAINTNLYNNNNNNYASHDAAPYDNFAPAQQQQQRSNTPGYAPSGSTRYEPSTTAAPSAYPGQQSYSPQGAYPGQQTYQAFQPGEQYSGVTRKAVDGSYKDI</sequence>